<accession>A0A401LME4</accession>
<reference evidence="3 4" key="1">
    <citation type="journal article" date="2018" name="Int. J. Syst. Evol. Microbiol.">
        <title>Mesosutterella multiformis gen. nov., sp. nov., a member of the family Sutterellaceae and Sutterella megalosphaeroides sp. nov., isolated from human faeces.</title>
        <authorList>
            <person name="Sakamoto M."/>
            <person name="Ikeyama N."/>
            <person name="Kunihiro T."/>
            <person name="Iino T."/>
            <person name="Yuki M."/>
            <person name="Ohkuma M."/>
        </authorList>
    </citation>
    <scope>NUCLEOTIDE SEQUENCE [LARGE SCALE GENOMIC DNA]</scope>
    <source>
        <strain evidence="3 4">4NBBH2</strain>
    </source>
</reference>
<dbReference type="GO" id="GO:0016787">
    <property type="term" value="F:hydrolase activity"/>
    <property type="evidence" value="ECO:0007669"/>
    <property type="project" value="UniProtKB-KW"/>
</dbReference>
<evidence type="ECO:0000313" key="3">
    <source>
        <dbReference type="EMBL" id="GBO94217.1"/>
    </source>
</evidence>
<evidence type="ECO:0000313" key="4">
    <source>
        <dbReference type="Proteomes" id="UP000266091"/>
    </source>
</evidence>
<evidence type="ECO:0000256" key="1">
    <source>
        <dbReference type="SAM" id="SignalP"/>
    </source>
</evidence>
<keyword evidence="4" id="KW-1185">Reference proteome</keyword>
<dbReference type="InterPro" id="IPR029058">
    <property type="entry name" value="AB_hydrolase_fold"/>
</dbReference>
<gene>
    <name evidence="3" type="ORF">MESMUL_15710</name>
</gene>
<dbReference type="InterPro" id="IPR048124">
    <property type="entry name" value="Tannase_B"/>
</dbReference>
<dbReference type="InterPro" id="IPR049492">
    <property type="entry name" value="BD-FAE-like_dom"/>
</dbReference>
<evidence type="ECO:0000259" key="2">
    <source>
        <dbReference type="Pfam" id="PF20434"/>
    </source>
</evidence>
<protein>
    <submittedName>
        <fullName evidence="3">Alpha/beta hydrolase</fullName>
    </submittedName>
</protein>
<comment type="caution">
    <text evidence="3">The sequence shown here is derived from an EMBL/GenBank/DDBJ whole genome shotgun (WGS) entry which is preliminary data.</text>
</comment>
<dbReference type="Gene3D" id="3.40.50.1820">
    <property type="entry name" value="alpha/beta hydrolase"/>
    <property type="match status" value="1"/>
</dbReference>
<keyword evidence="1" id="KW-0732">Signal</keyword>
<sequence>MKKFALAMGLSLAVSAAPAFASAGFQFPKTGIAESASLNGKTVSWQTYAKIPYVKRPSCGSCQRLTVYVPEAYLKGGTVNGYTKETAPIFLPNSVGGYMPGDIADPKKPNFDGGESALLAALARGYVVVSPAIRGRTTKNAAGRYVGKAPALIVDYKAAVRYLRAVKNELPAGNTDRIISDGTSAGGALSVLLGSTGNDPRYLPYLKKIGAAKARDDIFAAIVFCPITLLSHADEAYEWVFKDETVYHQGKIPGGMMQPPKAVGNGAAPAARPDNAPTEAAAGLPLSGKQIAASKVLARAFPATLNRFGLKDADGKSLTLKADGTGSFADYIRSLYIASAEGALKSGADISRFKCLTVKDGHVTAIDMKAYAKEVNRLKPVPAFDWFDAGSGENDEFGTVKNTPRHFTAFSSARDPKHHAMAPAKEIALLDPFTSISRKDVTVAPHFRIRHGFEDRDTVLAVPASVALKLAEKGSDVDFAVKWGKGHAGDYDLDSMFDWADGVVKKAAK</sequence>
<dbReference type="EMBL" id="BGZJ01000001">
    <property type="protein sequence ID" value="GBO94217.1"/>
    <property type="molecule type" value="Genomic_DNA"/>
</dbReference>
<name>A0A388SD19_9BURK</name>
<dbReference type="Pfam" id="PF20434">
    <property type="entry name" value="BD-FAE"/>
    <property type="match status" value="1"/>
</dbReference>
<dbReference type="Proteomes" id="UP000266091">
    <property type="component" value="Unassembled WGS sequence"/>
</dbReference>
<feature type="domain" description="BD-FAE-like" evidence="2">
    <location>
        <begin position="115"/>
        <end position="202"/>
    </location>
</feature>
<feature type="chain" id="PRO_5030071260" evidence="1">
    <location>
        <begin position="22"/>
        <end position="509"/>
    </location>
</feature>
<keyword evidence="3" id="KW-0378">Hydrolase</keyword>
<organism evidence="3 4">
    <name type="scientific">Mesosutterella multiformis</name>
    <dbReference type="NCBI Taxonomy" id="2259133"/>
    <lineage>
        <taxon>Bacteria</taxon>
        <taxon>Pseudomonadati</taxon>
        <taxon>Pseudomonadota</taxon>
        <taxon>Betaproteobacteria</taxon>
        <taxon>Burkholderiales</taxon>
        <taxon>Sutterellaceae</taxon>
        <taxon>Mesosutterella</taxon>
    </lineage>
</organism>
<dbReference type="NCBIfam" id="NF041556">
    <property type="entry name" value="tannase_B"/>
    <property type="match status" value="1"/>
</dbReference>
<accession>A0A388SD19</accession>
<dbReference type="AlphaFoldDB" id="A0A388SD19"/>
<dbReference type="SUPFAM" id="SSF53474">
    <property type="entry name" value="alpha/beta-Hydrolases"/>
    <property type="match status" value="1"/>
</dbReference>
<feature type="signal peptide" evidence="1">
    <location>
        <begin position="1"/>
        <end position="21"/>
    </location>
</feature>
<proteinExistence type="predicted"/>